<dbReference type="Proteomes" id="UP000259211">
    <property type="component" value="Unassembled WGS sequence"/>
</dbReference>
<keyword evidence="2" id="KW-0472">Membrane</keyword>
<sequence length="225" mass="24758">MIDCVSGVHDLKRVEKDTGERKGVLVILIAATVVAIACGLIPSIWAVRAGVLVALVGAWVSVFMAWRQVDAIRQMHYDTIKELRHAASEQEKRHHAESMEMIDTFSRRVGSISKTLADTRAKLDHAESELSTLRGDKAALQYKVTVGNKKVASLEMRITELETELDALLADGRSGRLGTLRTVTDAGVPTADEIWERGNDATIADLSRVAFPRLSDETRVARRQA</sequence>
<dbReference type="GO" id="GO:0051301">
    <property type="term" value="P:cell division"/>
    <property type="evidence" value="ECO:0007669"/>
    <property type="project" value="UniProtKB-KW"/>
</dbReference>
<protein>
    <submittedName>
        <fullName evidence="3">Cell division topological specificity factor MinE</fullName>
    </submittedName>
</protein>
<organism evidence="3 4">
    <name type="scientific">Cutibacterium avidum</name>
    <dbReference type="NCBI Taxonomy" id="33010"/>
    <lineage>
        <taxon>Bacteria</taxon>
        <taxon>Bacillati</taxon>
        <taxon>Actinomycetota</taxon>
        <taxon>Actinomycetes</taxon>
        <taxon>Propionibacteriales</taxon>
        <taxon>Propionibacteriaceae</taxon>
        <taxon>Cutibacterium</taxon>
    </lineage>
</organism>
<keyword evidence="1" id="KW-0175">Coiled coil</keyword>
<proteinExistence type="predicted"/>
<gene>
    <name evidence="3" type="ORF">CHT91_11560</name>
</gene>
<accession>A0A3E2D9M0</accession>
<dbReference type="Gene3D" id="1.20.5.340">
    <property type="match status" value="1"/>
</dbReference>
<feature type="transmembrane region" description="Helical" evidence="2">
    <location>
        <begin position="49"/>
        <end position="66"/>
    </location>
</feature>
<comment type="caution">
    <text evidence="3">The sequence shown here is derived from an EMBL/GenBank/DDBJ whole genome shotgun (WGS) entry which is preliminary data.</text>
</comment>
<dbReference type="RefSeq" id="WP_065674232.1">
    <property type="nucleotide sequence ID" value="NZ_CP068550.1"/>
</dbReference>
<dbReference type="EMBL" id="NOWI01000012">
    <property type="protein sequence ID" value="RFT42102.1"/>
    <property type="molecule type" value="Genomic_DNA"/>
</dbReference>
<evidence type="ECO:0000256" key="2">
    <source>
        <dbReference type="SAM" id="Phobius"/>
    </source>
</evidence>
<keyword evidence="2" id="KW-1133">Transmembrane helix</keyword>
<feature type="coiled-coil region" evidence="1">
    <location>
        <begin position="116"/>
        <end position="171"/>
    </location>
</feature>
<evidence type="ECO:0000256" key="1">
    <source>
        <dbReference type="SAM" id="Coils"/>
    </source>
</evidence>
<evidence type="ECO:0000313" key="4">
    <source>
        <dbReference type="Proteomes" id="UP000259211"/>
    </source>
</evidence>
<dbReference type="AlphaFoldDB" id="A0A3E2D9M0"/>
<keyword evidence="3" id="KW-0131">Cell cycle</keyword>
<feature type="transmembrane region" description="Helical" evidence="2">
    <location>
        <begin position="23"/>
        <end position="43"/>
    </location>
</feature>
<reference evidence="3 4" key="1">
    <citation type="submission" date="2017-07" db="EMBL/GenBank/DDBJ databases">
        <authorList>
            <person name="Sun Z.S."/>
            <person name="Albrecht U."/>
            <person name="Echele G."/>
            <person name="Lee C.C."/>
        </authorList>
    </citation>
    <scope>NUCLEOTIDE SEQUENCE [LARGE SCALE GENOMIC DNA]</scope>
    <source>
        <strain evidence="3 4">P16-029</strain>
    </source>
</reference>
<evidence type="ECO:0000313" key="3">
    <source>
        <dbReference type="EMBL" id="RFT42102.1"/>
    </source>
</evidence>
<keyword evidence="2" id="KW-0812">Transmembrane</keyword>
<name>A0A3E2D9M0_9ACTN</name>
<keyword evidence="3" id="KW-0132">Cell division</keyword>